<dbReference type="EMBL" id="CAUYUJ010021726">
    <property type="protein sequence ID" value="CAK0906668.1"/>
    <property type="molecule type" value="Genomic_DNA"/>
</dbReference>
<keyword evidence="2" id="KW-1185">Reference proteome</keyword>
<protein>
    <submittedName>
        <fullName evidence="1">Uncharacterized protein</fullName>
    </submittedName>
</protein>
<comment type="caution">
    <text evidence="1">The sequence shown here is derived from an EMBL/GenBank/DDBJ whole genome shotgun (WGS) entry which is preliminary data.</text>
</comment>
<evidence type="ECO:0000313" key="2">
    <source>
        <dbReference type="Proteomes" id="UP001189429"/>
    </source>
</evidence>
<dbReference type="Proteomes" id="UP001189429">
    <property type="component" value="Unassembled WGS sequence"/>
</dbReference>
<evidence type="ECO:0000313" key="1">
    <source>
        <dbReference type="EMBL" id="CAK0906668.1"/>
    </source>
</evidence>
<feature type="non-terminal residue" evidence="1">
    <location>
        <position position="1"/>
    </location>
</feature>
<name>A0ABN9Y6G3_9DINO</name>
<proteinExistence type="predicted"/>
<organism evidence="1 2">
    <name type="scientific">Prorocentrum cordatum</name>
    <dbReference type="NCBI Taxonomy" id="2364126"/>
    <lineage>
        <taxon>Eukaryota</taxon>
        <taxon>Sar</taxon>
        <taxon>Alveolata</taxon>
        <taxon>Dinophyceae</taxon>
        <taxon>Prorocentrales</taxon>
        <taxon>Prorocentraceae</taxon>
        <taxon>Prorocentrum</taxon>
    </lineage>
</organism>
<gene>
    <name evidence="1" type="ORF">PCOR1329_LOCUS81919</name>
</gene>
<reference evidence="1" key="1">
    <citation type="submission" date="2023-10" db="EMBL/GenBank/DDBJ databases">
        <authorList>
            <person name="Chen Y."/>
            <person name="Shah S."/>
            <person name="Dougan E. K."/>
            <person name="Thang M."/>
            <person name="Chan C."/>
        </authorList>
    </citation>
    <scope>NUCLEOTIDE SEQUENCE [LARGE SCALE GENOMIC DNA]</scope>
</reference>
<sequence>AAPAPRGVDSGSLLLQRDLEGSRRRLLGRLFRGLDSRATRLWRRIADDDERQRNLLSHAGRSNGTFWLAIPHARWMQAGSAIWHIAFLRRLGVACAPPGATCRLRCAAAVEDAGVEVQECGEALGRRAAHVLPCPWSATRLRAHTGAVRGLEEELRSAGAVVDLERRVPELRAERWWLDVNVRSPFNASLADAGRVPGAAAAAGDQAKASRYGEQVHSIAVEAGGRLRAGAAAALAELAAASQAHGRLQRTGRRGTTPHGAALNHAWFLTKGTMPMGAGPKAELERVVERQLQQMG</sequence>
<accession>A0ABN9Y6G3</accession>